<evidence type="ECO:0008006" key="4">
    <source>
        <dbReference type="Google" id="ProtNLM"/>
    </source>
</evidence>
<accession>A0A2T4BVZ5</accession>
<evidence type="ECO:0000313" key="3">
    <source>
        <dbReference type="Proteomes" id="UP000240760"/>
    </source>
</evidence>
<feature type="signal peptide" evidence="1">
    <location>
        <begin position="1"/>
        <end position="26"/>
    </location>
</feature>
<proteinExistence type="predicted"/>
<gene>
    <name evidence="2" type="ORF">M440DRAFT_1062690</name>
</gene>
<evidence type="ECO:0000256" key="1">
    <source>
        <dbReference type="SAM" id="SignalP"/>
    </source>
</evidence>
<keyword evidence="3" id="KW-1185">Reference proteome</keyword>
<sequence length="99" mass="11338">MHCGRLTGCSTCNVMLLLAFRYQVSAQTSSYVLSMLVLDPFPYPYLLPRQSRALCKCLQLKYYEQPITKQNHLPLHTHRNAGSEVSAGYVCFFCLLCRE</sequence>
<evidence type="ECO:0000313" key="2">
    <source>
        <dbReference type="EMBL" id="PTB73436.1"/>
    </source>
</evidence>
<protein>
    <recommendedName>
        <fullName evidence="4">Secreted protein</fullName>
    </recommendedName>
</protein>
<feature type="chain" id="PRO_5015760236" description="Secreted protein" evidence="1">
    <location>
        <begin position="27"/>
        <end position="99"/>
    </location>
</feature>
<dbReference type="Proteomes" id="UP000240760">
    <property type="component" value="Unassembled WGS sequence"/>
</dbReference>
<name>A0A2T4BVZ5_TRILO</name>
<organism evidence="2 3">
    <name type="scientific">Trichoderma longibrachiatum ATCC 18648</name>
    <dbReference type="NCBI Taxonomy" id="983965"/>
    <lineage>
        <taxon>Eukaryota</taxon>
        <taxon>Fungi</taxon>
        <taxon>Dikarya</taxon>
        <taxon>Ascomycota</taxon>
        <taxon>Pezizomycotina</taxon>
        <taxon>Sordariomycetes</taxon>
        <taxon>Hypocreomycetidae</taxon>
        <taxon>Hypocreales</taxon>
        <taxon>Hypocreaceae</taxon>
        <taxon>Trichoderma</taxon>
    </lineage>
</organism>
<dbReference type="AlphaFoldDB" id="A0A2T4BVZ5"/>
<reference evidence="2 3" key="1">
    <citation type="submission" date="2016-07" db="EMBL/GenBank/DDBJ databases">
        <title>Multiple horizontal gene transfer events from other fungi enriched the ability of initially mycotrophic Trichoderma (Ascomycota) to feed on dead plant biomass.</title>
        <authorList>
            <consortium name="DOE Joint Genome Institute"/>
            <person name="Aerts A."/>
            <person name="Atanasova L."/>
            <person name="Chenthamara K."/>
            <person name="Zhang J."/>
            <person name="Grujic M."/>
            <person name="Henrissat B."/>
            <person name="Kuo A."/>
            <person name="Salamov A."/>
            <person name="Lipzen A."/>
            <person name="Labutti K."/>
            <person name="Barry K."/>
            <person name="Miao Y."/>
            <person name="Rahimi M.J."/>
            <person name="Shen Q."/>
            <person name="Grigoriev I.V."/>
            <person name="Kubicek C.P."/>
            <person name="Druzhinina I.S."/>
        </authorList>
    </citation>
    <scope>NUCLEOTIDE SEQUENCE [LARGE SCALE GENOMIC DNA]</scope>
    <source>
        <strain evidence="2 3">ATCC 18648</strain>
    </source>
</reference>
<keyword evidence="1" id="KW-0732">Signal</keyword>
<dbReference type="EMBL" id="KZ679138">
    <property type="protein sequence ID" value="PTB73436.1"/>
    <property type="molecule type" value="Genomic_DNA"/>
</dbReference>